<proteinExistence type="predicted"/>
<evidence type="ECO:0000313" key="2">
    <source>
        <dbReference type="EMBL" id="KAK7284594.1"/>
    </source>
</evidence>
<evidence type="ECO:0000256" key="1">
    <source>
        <dbReference type="SAM" id="MobiDB-lite"/>
    </source>
</evidence>
<sequence>MVGLQEASYGQKFMFLSAKKKNIRLGWSSKTLGSGVRRVNGKGDVEICDWLEQPKVNGDWSVWKRTRCKAYRRLHSQVSAESLSCAAPVKTTVHRRRSRSFNNRKTHKHLSISNPKP</sequence>
<organism evidence="2 3">
    <name type="scientific">Clitoria ternatea</name>
    <name type="common">Butterfly pea</name>
    <dbReference type="NCBI Taxonomy" id="43366"/>
    <lineage>
        <taxon>Eukaryota</taxon>
        <taxon>Viridiplantae</taxon>
        <taxon>Streptophyta</taxon>
        <taxon>Embryophyta</taxon>
        <taxon>Tracheophyta</taxon>
        <taxon>Spermatophyta</taxon>
        <taxon>Magnoliopsida</taxon>
        <taxon>eudicotyledons</taxon>
        <taxon>Gunneridae</taxon>
        <taxon>Pentapetalae</taxon>
        <taxon>rosids</taxon>
        <taxon>fabids</taxon>
        <taxon>Fabales</taxon>
        <taxon>Fabaceae</taxon>
        <taxon>Papilionoideae</taxon>
        <taxon>50 kb inversion clade</taxon>
        <taxon>NPAAA clade</taxon>
        <taxon>indigoferoid/millettioid clade</taxon>
        <taxon>Phaseoleae</taxon>
        <taxon>Clitoria</taxon>
    </lineage>
</organism>
<feature type="region of interest" description="Disordered" evidence="1">
    <location>
        <begin position="94"/>
        <end position="117"/>
    </location>
</feature>
<dbReference type="AlphaFoldDB" id="A0AAN9IR17"/>
<comment type="caution">
    <text evidence="2">The sequence shown here is derived from an EMBL/GenBank/DDBJ whole genome shotgun (WGS) entry which is preliminary data.</text>
</comment>
<evidence type="ECO:0000313" key="3">
    <source>
        <dbReference type="Proteomes" id="UP001359559"/>
    </source>
</evidence>
<dbReference type="EMBL" id="JAYKXN010000005">
    <property type="protein sequence ID" value="KAK7284594.1"/>
    <property type="molecule type" value="Genomic_DNA"/>
</dbReference>
<accession>A0AAN9IR17</accession>
<feature type="compositionally biased region" description="Basic residues" evidence="1">
    <location>
        <begin position="94"/>
        <end position="110"/>
    </location>
</feature>
<keyword evidence="3" id="KW-1185">Reference proteome</keyword>
<gene>
    <name evidence="2" type="ORF">RJT34_19343</name>
</gene>
<dbReference type="Proteomes" id="UP001359559">
    <property type="component" value="Unassembled WGS sequence"/>
</dbReference>
<protein>
    <submittedName>
        <fullName evidence="2">Uncharacterized protein</fullName>
    </submittedName>
</protein>
<name>A0AAN9IR17_CLITE</name>
<reference evidence="2 3" key="1">
    <citation type="submission" date="2024-01" db="EMBL/GenBank/DDBJ databases">
        <title>The genomes of 5 underutilized Papilionoideae crops provide insights into root nodulation and disease resistance.</title>
        <authorList>
            <person name="Yuan L."/>
        </authorList>
    </citation>
    <scope>NUCLEOTIDE SEQUENCE [LARGE SCALE GENOMIC DNA]</scope>
    <source>
        <strain evidence="2">LY-2023</strain>
        <tissue evidence="2">Leaf</tissue>
    </source>
</reference>